<name>A0A1B0AQ04_9MUSC</name>
<sequence>MGIALNYTIASEIYRVKRPNQDIRCYVLFPTESRNHGTTYAGDAKSQSQANERLMPLKATTILLWSHFDNAYTNIKLLQSSLWYAMVLCDYLQVISYIEVLWKDIKPDSSIACNGAVNVMLPALSAIFALGADYMHTRLLKPCIIILAVLLSLEPFCYAVEAITPSFPTTKAEMFGLDCSVLGPGLLFLNQYFMITLVHPNLGYSELNAILCASLFGNLCSLTYTLIYHAIATTHCGQSRH</sequence>
<evidence type="ECO:0000256" key="2">
    <source>
        <dbReference type="SAM" id="Phobius"/>
    </source>
</evidence>
<dbReference type="InterPro" id="IPR002666">
    <property type="entry name" value="Folate_carrier"/>
</dbReference>
<feature type="transmembrane region" description="Helical" evidence="2">
    <location>
        <begin position="111"/>
        <end position="132"/>
    </location>
</feature>
<evidence type="ECO:0000313" key="3">
    <source>
        <dbReference type="EnsemblMetazoa" id="GPPI004385-PA"/>
    </source>
</evidence>
<reference evidence="3" key="2">
    <citation type="submission" date="2020-05" db="UniProtKB">
        <authorList>
            <consortium name="EnsemblMetazoa"/>
        </authorList>
    </citation>
    <scope>IDENTIFICATION</scope>
    <source>
        <strain evidence="3">IAEA</strain>
    </source>
</reference>
<dbReference type="AlphaFoldDB" id="A0A1B0AQ04"/>
<dbReference type="GO" id="GO:0005886">
    <property type="term" value="C:plasma membrane"/>
    <property type="evidence" value="ECO:0007669"/>
    <property type="project" value="TreeGrafter"/>
</dbReference>
<keyword evidence="2" id="KW-0812">Transmembrane</keyword>
<comment type="similarity">
    <text evidence="1">Belongs to the reduced folate carrier (RFC) transporter (TC 2.A.48) family.</text>
</comment>
<reference evidence="4" key="1">
    <citation type="submission" date="2015-01" db="EMBL/GenBank/DDBJ databases">
        <authorList>
            <person name="Aksoy S."/>
            <person name="Warren W."/>
            <person name="Wilson R.K."/>
        </authorList>
    </citation>
    <scope>NUCLEOTIDE SEQUENCE [LARGE SCALE GENOMIC DNA]</scope>
    <source>
        <strain evidence="4">IAEA</strain>
    </source>
</reference>
<dbReference type="Pfam" id="PF01770">
    <property type="entry name" value="Folate_carrier"/>
    <property type="match status" value="1"/>
</dbReference>
<feature type="transmembrane region" description="Helical" evidence="2">
    <location>
        <begin position="82"/>
        <end position="102"/>
    </location>
</feature>
<evidence type="ECO:0000313" key="4">
    <source>
        <dbReference type="Proteomes" id="UP000092460"/>
    </source>
</evidence>
<organism evidence="3 4">
    <name type="scientific">Glossina palpalis gambiensis</name>
    <dbReference type="NCBI Taxonomy" id="67801"/>
    <lineage>
        <taxon>Eukaryota</taxon>
        <taxon>Metazoa</taxon>
        <taxon>Ecdysozoa</taxon>
        <taxon>Arthropoda</taxon>
        <taxon>Hexapoda</taxon>
        <taxon>Insecta</taxon>
        <taxon>Pterygota</taxon>
        <taxon>Neoptera</taxon>
        <taxon>Endopterygota</taxon>
        <taxon>Diptera</taxon>
        <taxon>Brachycera</taxon>
        <taxon>Muscomorpha</taxon>
        <taxon>Hippoboscoidea</taxon>
        <taxon>Glossinidae</taxon>
        <taxon>Glossina</taxon>
    </lineage>
</organism>
<dbReference type="PANTHER" id="PTHR10686">
    <property type="entry name" value="FOLATE TRANSPORTER"/>
    <property type="match status" value="1"/>
</dbReference>
<accession>A0A1B0AQ04</accession>
<keyword evidence="2" id="KW-1133">Transmembrane helix</keyword>
<dbReference type="EnsemblMetazoa" id="GPPI004385-RA">
    <property type="protein sequence ID" value="GPPI004385-PA"/>
    <property type="gene ID" value="GPPI004385"/>
</dbReference>
<dbReference type="GO" id="GO:0090482">
    <property type="term" value="F:vitamin transmembrane transporter activity"/>
    <property type="evidence" value="ECO:0007669"/>
    <property type="project" value="InterPro"/>
</dbReference>
<keyword evidence="4" id="KW-1185">Reference proteome</keyword>
<dbReference type="PANTHER" id="PTHR10686:SF18">
    <property type="entry name" value="IP11787P-RELATED"/>
    <property type="match status" value="1"/>
</dbReference>
<dbReference type="EMBL" id="JXJN01001628">
    <property type="status" value="NOT_ANNOTATED_CDS"/>
    <property type="molecule type" value="Genomic_DNA"/>
</dbReference>
<proteinExistence type="inferred from homology"/>
<feature type="transmembrane region" description="Helical" evidence="2">
    <location>
        <begin position="144"/>
        <end position="163"/>
    </location>
</feature>
<feature type="transmembrane region" description="Helical" evidence="2">
    <location>
        <begin position="175"/>
        <end position="195"/>
    </location>
</feature>
<dbReference type="Proteomes" id="UP000092460">
    <property type="component" value="Unassembled WGS sequence"/>
</dbReference>
<evidence type="ECO:0000256" key="1">
    <source>
        <dbReference type="ARBA" id="ARBA00005773"/>
    </source>
</evidence>
<feature type="transmembrane region" description="Helical" evidence="2">
    <location>
        <begin position="207"/>
        <end position="231"/>
    </location>
</feature>
<protein>
    <submittedName>
        <fullName evidence="3">Uncharacterized protein</fullName>
    </submittedName>
</protein>
<dbReference type="VEuPathDB" id="VectorBase:GPPI004385"/>
<keyword evidence="2" id="KW-0472">Membrane</keyword>